<evidence type="ECO:0000313" key="3">
    <source>
        <dbReference type="Proteomes" id="UP000812287"/>
    </source>
</evidence>
<feature type="region of interest" description="Disordered" evidence="1">
    <location>
        <begin position="379"/>
        <end position="413"/>
    </location>
</feature>
<dbReference type="EMBL" id="MU250540">
    <property type="protein sequence ID" value="KAG7444407.1"/>
    <property type="molecule type" value="Genomic_DNA"/>
</dbReference>
<feature type="region of interest" description="Disordered" evidence="1">
    <location>
        <begin position="1"/>
        <end position="23"/>
    </location>
</feature>
<gene>
    <name evidence="2" type="ORF">BT62DRAFT_1008073</name>
</gene>
<feature type="region of interest" description="Disordered" evidence="1">
    <location>
        <begin position="150"/>
        <end position="289"/>
    </location>
</feature>
<organism evidence="2 3">
    <name type="scientific">Guyanagaster necrorhizus</name>
    <dbReference type="NCBI Taxonomy" id="856835"/>
    <lineage>
        <taxon>Eukaryota</taxon>
        <taxon>Fungi</taxon>
        <taxon>Dikarya</taxon>
        <taxon>Basidiomycota</taxon>
        <taxon>Agaricomycotina</taxon>
        <taxon>Agaricomycetes</taxon>
        <taxon>Agaricomycetidae</taxon>
        <taxon>Agaricales</taxon>
        <taxon>Marasmiineae</taxon>
        <taxon>Physalacriaceae</taxon>
        <taxon>Guyanagaster</taxon>
    </lineage>
</organism>
<dbReference type="Proteomes" id="UP000812287">
    <property type="component" value="Unassembled WGS sequence"/>
</dbReference>
<dbReference type="GeneID" id="66099698"/>
<feature type="compositionally biased region" description="Basic and acidic residues" evidence="1">
    <location>
        <begin position="260"/>
        <end position="272"/>
    </location>
</feature>
<accession>A0A9P7VPI1</accession>
<feature type="compositionally biased region" description="Basic and acidic residues" evidence="1">
    <location>
        <begin position="177"/>
        <end position="201"/>
    </location>
</feature>
<feature type="region of interest" description="Disordered" evidence="1">
    <location>
        <begin position="301"/>
        <end position="352"/>
    </location>
</feature>
<proteinExistence type="predicted"/>
<evidence type="ECO:0000256" key="1">
    <source>
        <dbReference type="SAM" id="MobiDB-lite"/>
    </source>
</evidence>
<protein>
    <submittedName>
        <fullName evidence="2">Uncharacterized protein</fullName>
    </submittedName>
</protein>
<reference evidence="2" key="1">
    <citation type="submission" date="2020-11" db="EMBL/GenBank/DDBJ databases">
        <title>Adaptations for nitrogen fixation in a non-lichenized fungal sporocarp promotes dispersal by wood-feeding termites.</title>
        <authorList>
            <consortium name="DOE Joint Genome Institute"/>
            <person name="Koch R.A."/>
            <person name="Yoon G."/>
            <person name="Arayal U."/>
            <person name="Lail K."/>
            <person name="Amirebrahimi M."/>
            <person name="Labutti K."/>
            <person name="Lipzen A."/>
            <person name="Riley R."/>
            <person name="Barry K."/>
            <person name="Henrissat B."/>
            <person name="Grigoriev I.V."/>
            <person name="Herr J.R."/>
            <person name="Aime M.C."/>
        </authorList>
    </citation>
    <scope>NUCLEOTIDE SEQUENCE</scope>
    <source>
        <strain evidence="2">MCA 3950</strain>
    </source>
</reference>
<sequence>MSVERYPQSSQAPTRLYTPPLSGAEQDFHQRLLNEVRETYRSVGNVLERLSYVERLLQDYVAPASVYPPPLERGASYGLRNEVATSYVHPAYAPRSPNPRDLLPEHSRYLTNVLPESRPGYSVHAHRRDPMGPEEYRQSFSDWRHPSYTERVHHRPRSPLVEPLRQTSDPVYGTSPQHREGAWRRERSPYEERTHRQHGDGGEDAFDLPDVTRRSSRPYVQEQERFHSRDDPRPEGSFLVPRVGPTPVPLLMPAPRKRQRSVDEAERDHNRGNVESSKRRRGQSKHTDVHLWLQEVDAGTLSPTYRPESPLPAPAPAPPSPPRIDETQLHEAPEWTRKDEDGPLTLPPLRQTSPVHDSILYIPVSRSVVLPPSLAYKEELRRSRVVPDEGPSSSGHTTWDSPSDLQWVGVEER</sequence>
<dbReference type="AlphaFoldDB" id="A0A9P7VPI1"/>
<dbReference type="RefSeq" id="XP_043037907.1">
    <property type="nucleotide sequence ID" value="XM_043177411.1"/>
</dbReference>
<feature type="compositionally biased region" description="Pro residues" evidence="1">
    <location>
        <begin position="309"/>
        <end position="322"/>
    </location>
</feature>
<keyword evidence="3" id="KW-1185">Reference proteome</keyword>
<feature type="compositionally biased region" description="Polar residues" evidence="1">
    <location>
        <begin position="391"/>
        <end position="404"/>
    </location>
</feature>
<dbReference type="OrthoDB" id="2933819at2759"/>
<name>A0A9P7VPI1_9AGAR</name>
<feature type="compositionally biased region" description="Basic and acidic residues" evidence="1">
    <location>
        <begin position="323"/>
        <end position="341"/>
    </location>
</feature>
<evidence type="ECO:0000313" key="2">
    <source>
        <dbReference type="EMBL" id="KAG7444407.1"/>
    </source>
</evidence>
<feature type="compositionally biased region" description="Basic and acidic residues" evidence="1">
    <location>
        <begin position="222"/>
        <end position="234"/>
    </location>
</feature>
<comment type="caution">
    <text evidence="2">The sequence shown here is derived from an EMBL/GenBank/DDBJ whole genome shotgun (WGS) entry which is preliminary data.</text>
</comment>